<dbReference type="EMBL" id="MU274900">
    <property type="protein sequence ID" value="KAI0094564.1"/>
    <property type="molecule type" value="Genomic_DNA"/>
</dbReference>
<name>A0ACB8UJL9_9APHY</name>
<accession>A0ACB8UJL9</accession>
<reference evidence="1" key="1">
    <citation type="journal article" date="2021" name="Environ. Microbiol.">
        <title>Gene family expansions and transcriptome signatures uncover fungal adaptations to wood decay.</title>
        <authorList>
            <person name="Hage H."/>
            <person name="Miyauchi S."/>
            <person name="Viragh M."/>
            <person name="Drula E."/>
            <person name="Min B."/>
            <person name="Chaduli D."/>
            <person name="Navarro D."/>
            <person name="Favel A."/>
            <person name="Norest M."/>
            <person name="Lesage-Meessen L."/>
            <person name="Balint B."/>
            <person name="Merenyi Z."/>
            <person name="de Eugenio L."/>
            <person name="Morin E."/>
            <person name="Martinez A.T."/>
            <person name="Baldrian P."/>
            <person name="Stursova M."/>
            <person name="Martinez M.J."/>
            <person name="Novotny C."/>
            <person name="Magnuson J.K."/>
            <person name="Spatafora J.W."/>
            <person name="Maurice S."/>
            <person name="Pangilinan J."/>
            <person name="Andreopoulos W."/>
            <person name="LaButti K."/>
            <person name="Hundley H."/>
            <person name="Na H."/>
            <person name="Kuo A."/>
            <person name="Barry K."/>
            <person name="Lipzen A."/>
            <person name="Henrissat B."/>
            <person name="Riley R."/>
            <person name="Ahrendt S."/>
            <person name="Nagy L.G."/>
            <person name="Grigoriev I.V."/>
            <person name="Martin F."/>
            <person name="Rosso M.N."/>
        </authorList>
    </citation>
    <scope>NUCLEOTIDE SEQUENCE</scope>
    <source>
        <strain evidence="1">CBS 384.51</strain>
    </source>
</reference>
<proteinExistence type="predicted"/>
<protein>
    <submittedName>
        <fullName evidence="1">SGT1 protein-domain-containing protein</fullName>
    </submittedName>
</protein>
<gene>
    <name evidence="1" type="ORF">BDY19DRAFT_988390</name>
</gene>
<dbReference type="Proteomes" id="UP001055072">
    <property type="component" value="Unassembled WGS sequence"/>
</dbReference>
<evidence type="ECO:0000313" key="1">
    <source>
        <dbReference type="EMBL" id="KAI0094564.1"/>
    </source>
</evidence>
<organism evidence="1 2">
    <name type="scientific">Irpex rosettiformis</name>
    <dbReference type="NCBI Taxonomy" id="378272"/>
    <lineage>
        <taxon>Eukaryota</taxon>
        <taxon>Fungi</taxon>
        <taxon>Dikarya</taxon>
        <taxon>Basidiomycota</taxon>
        <taxon>Agaricomycotina</taxon>
        <taxon>Agaricomycetes</taxon>
        <taxon>Polyporales</taxon>
        <taxon>Irpicaceae</taxon>
        <taxon>Irpex</taxon>
    </lineage>
</organism>
<keyword evidence="2" id="KW-1185">Reference proteome</keyword>
<comment type="caution">
    <text evidence="1">The sequence shown here is derived from an EMBL/GenBank/DDBJ whole genome shotgun (WGS) entry which is preliminary data.</text>
</comment>
<sequence length="824" mass="92166">MDVFNRPPAISEDTLFYELYLPETMSDKASATTLAVVMQDYAESLIPDMQWHRDAFELKVNRNHDSGTCMLEGTMRVGDCVDDEWCTVWILREISNKWDVAIRVFDTDGEFLLIEAADHLPDWVTPSNAVNRVWLYNSHIHLIPLSHISAANAKEQYRRYNLSYQGEGEDHTLDDLEEFLSAQDANMVLRDLLANTRVSDNVENTIWKRISGYPDAVRSHVHHTSVVVPIDVARALSVRPALVQKAVETFYTRDALQLRAAHRMSRFPPDALVKCTVKMTRTAYAQLIVQKFYPPKVFGRFEEREGTSEWRRRDTGMKIACGFEMLYQETKGRSSQLSTAEMMAAANIARREALRNNPDYRKFISNLQNSGYFKKELEGSKLWTELEDKAAAAFVEARHVDDATRPSFSTQVESAITIAGVVFPEQPEDPDDWLTIDVDNFDALLTKIQGQVTSGTREAESEETELANEQASHLKSLAQKVEEFVEGEGDIEGARFADELLSDESSDSDAEEEGGDDDVPIEAESPDQRREKRQAALDALVPGLEPSEYGQMPPSFHRNSQRVARGNQTSEQPDTSASNLAQDGPASVRAPLLTRDKYEGVDSDDESDEDEDDEEGDEDDERPQLVGDIDVDMSEEQEEFLEFARQVLGMSDQQWNDIVDERRDRGAFVPKSAIGSKPSDSGGVPVFAKTENGTPSLRGSTKPKPNLGSFEELMRAMDAELSRSRASQGKSGHTSTNVDKDKSKATIETLEEEGDIESAMEAELKELLEHNGDEDEDLEGGMGIDYNLIKNFLESFKGQAGLSGPVGNLAGRLQPDWSLPRDSS</sequence>
<evidence type="ECO:0000313" key="2">
    <source>
        <dbReference type="Proteomes" id="UP001055072"/>
    </source>
</evidence>